<dbReference type="PANTHER" id="PTHR43491">
    <property type="entry name" value="UDP-N-ACETYL-D-MANNOSAMINE DEHYDROGENASE"/>
    <property type="match status" value="1"/>
</dbReference>
<dbReference type="NCBIfam" id="TIGR03026">
    <property type="entry name" value="NDP-sugDHase"/>
    <property type="match status" value="1"/>
</dbReference>
<organism evidence="7 8">
    <name type="scientific">Brumimicrobium aurantiacum</name>
    <dbReference type="NCBI Taxonomy" id="1737063"/>
    <lineage>
        <taxon>Bacteria</taxon>
        <taxon>Pseudomonadati</taxon>
        <taxon>Bacteroidota</taxon>
        <taxon>Flavobacteriia</taxon>
        <taxon>Flavobacteriales</taxon>
        <taxon>Crocinitomicaceae</taxon>
        <taxon>Brumimicrobium</taxon>
    </lineage>
</organism>
<evidence type="ECO:0000256" key="1">
    <source>
        <dbReference type="ARBA" id="ARBA00006601"/>
    </source>
</evidence>
<dbReference type="PIRSF" id="PIRSF000124">
    <property type="entry name" value="UDPglc_GDPman_dh"/>
    <property type="match status" value="1"/>
</dbReference>
<dbReference type="GO" id="GO:0051287">
    <property type="term" value="F:NAD binding"/>
    <property type="evidence" value="ECO:0007669"/>
    <property type="project" value="InterPro"/>
</dbReference>
<dbReference type="OrthoDB" id="9803238at2"/>
<keyword evidence="5" id="KW-0812">Transmembrane</keyword>
<dbReference type="SMART" id="SM00984">
    <property type="entry name" value="UDPG_MGDP_dh_C"/>
    <property type="match status" value="1"/>
</dbReference>
<dbReference type="EMBL" id="QURB01000003">
    <property type="protein sequence ID" value="RFC54846.1"/>
    <property type="molecule type" value="Genomic_DNA"/>
</dbReference>
<dbReference type="InterPro" id="IPR014027">
    <property type="entry name" value="UDP-Glc/GDP-Man_DH_C"/>
</dbReference>
<dbReference type="InterPro" id="IPR001732">
    <property type="entry name" value="UDP-Glc/GDP-Man_DH_N"/>
</dbReference>
<dbReference type="InterPro" id="IPR028359">
    <property type="entry name" value="UDP_ManNAc/GlcNAc_DH"/>
</dbReference>
<accession>A0A3E1EZ68</accession>
<dbReference type="SUPFAM" id="SSF51735">
    <property type="entry name" value="NAD(P)-binding Rossmann-fold domains"/>
    <property type="match status" value="1"/>
</dbReference>
<dbReference type="InterPro" id="IPR017476">
    <property type="entry name" value="UDP-Glc/GDP-Man"/>
</dbReference>
<evidence type="ECO:0000313" key="8">
    <source>
        <dbReference type="Proteomes" id="UP000257127"/>
    </source>
</evidence>
<keyword evidence="8" id="KW-1185">Reference proteome</keyword>
<keyword evidence="5" id="KW-1133">Transmembrane helix</keyword>
<name>A0A3E1EZ68_9FLAO</name>
<dbReference type="Gene3D" id="3.40.50.720">
    <property type="entry name" value="NAD(P)-binding Rossmann-like Domain"/>
    <property type="match status" value="2"/>
</dbReference>
<dbReference type="Pfam" id="PF00984">
    <property type="entry name" value="UDPG_MGDP_dh"/>
    <property type="match status" value="1"/>
</dbReference>
<dbReference type="GO" id="GO:0016616">
    <property type="term" value="F:oxidoreductase activity, acting on the CH-OH group of donors, NAD or NADP as acceptor"/>
    <property type="evidence" value="ECO:0007669"/>
    <property type="project" value="InterPro"/>
</dbReference>
<dbReference type="GO" id="GO:0000271">
    <property type="term" value="P:polysaccharide biosynthetic process"/>
    <property type="evidence" value="ECO:0007669"/>
    <property type="project" value="InterPro"/>
</dbReference>
<comment type="similarity">
    <text evidence="1 4">Belongs to the UDP-glucose/GDP-mannose dehydrogenase family.</text>
</comment>
<gene>
    <name evidence="7" type="ORF">DXU93_06905</name>
</gene>
<reference evidence="7 8" key="1">
    <citation type="submission" date="2018-08" db="EMBL/GenBank/DDBJ databases">
        <title>The draft genome squence of Brumimicrobium sp. N62.</title>
        <authorList>
            <person name="Du Z.-J."/>
            <person name="Luo H.-R."/>
        </authorList>
    </citation>
    <scope>NUCLEOTIDE SEQUENCE [LARGE SCALE GENOMIC DNA]</scope>
    <source>
        <strain evidence="7 8">N62</strain>
    </source>
</reference>
<dbReference type="Pfam" id="PF03721">
    <property type="entry name" value="UDPG_MGDP_dh_N"/>
    <property type="match status" value="1"/>
</dbReference>
<dbReference type="InterPro" id="IPR036291">
    <property type="entry name" value="NAD(P)-bd_dom_sf"/>
</dbReference>
<dbReference type="SUPFAM" id="SSF48179">
    <property type="entry name" value="6-phosphogluconate dehydrogenase C-terminal domain-like"/>
    <property type="match status" value="1"/>
</dbReference>
<dbReference type="PIRSF" id="PIRSF500136">
    <property type="entry name" value="UDP_ManNAc_DH"/>
    <property type="match status" value="1"/>
</dbReference>
<protein>
    <submittedName>
        <fullName evidence="7">Nucleotide sugar dehydrogenase</fullName>
    </submittedName>
</protein>
<evidence type="ECO:0000313" key="7">
    <source>
        <dbReference type="EMBL" id="RFC54846.1"/>
    </source>
</evidence>
<dbReference type="SUPFAM" id="SSF52413">
    <property type="entry name" value="UDP-glucose/GDP-mannose dehydrogenase C-terminal domain"/>
    <property type="match status" value="1"/>
</dbReference>
<evidence type="ECO:0000256" key="3">
    <source>
        <dbReference type="ARBA" id="ARBA00023027"/>
    </source>
</evidence>
<feature type="transmembrane region" description="Helical" evidence="5">
    <location>
        <begin position="12"/>
        <end position="29"/>
    </location>
</feature>
<evidence type="ECO:0000256" key="5">
    <source>
        <dbReference type="SAM" id="Phobius"/>
    </source>
</evidence>
<dbReference type="AlphaFoldDB" id="A0A3E1EZ68"/>
<keyword evidence="5" id="KW-0472">Membrane</keyword>
<dbReference type="Proteomes" id="UP000257127">
    <property type="component" value="Unassembled WGS sequence"/>
</dbReference>
<feature type="domain" description="UDP-glucose/GDP-mannose dehydrogenase C-terminal" evidence="6">
    <location>
        <begin position="320"/>
        <end position="420"/>
    </location>
</feature>
<dbReference type="InterPro" id="IPR014026">
    <property type="entry name" value="UDP-Glc/GDP-Man_DH_dimer"/>
</dbReference>
<evidence type="ECO:0000259" key="6">
    <source>
        <dbReference type="SMART" id="SM00984"/>
    </source>
</evidence>
<keyword evidence="3" id="KW-0520">NAD</keyword>
<keyword evidence="2" id="KW-0560">Oxidoreductase</keyword>
<proteinExistence type="inferred from homology"/>
<dbReference type="Pfam" id="PF03720">
    <property type="entry name" value="UDPG_MGDP_dh_C"/>
    <property type="match status" value="1"/>
</dbReference>
<evidence type="ECO:0000256" key="4">
    <source>
        <dbReference type="PIRNR" id="PIRNR000124"/>
    </source>
</evidence>
<dbReference type="InterPro" id="IPR008927">
    <property type="entry name" value="6-PGluconate_DH-like_C_sf"/>
</dbReference>
<comment type="caution">
    <text evidence="7">The sequence shown here is derived from an EMBL/GenBank/DDBJ whole genome shotgun (WGS) entry which is preliminary data.</text>
</comment>
<evidence type="ECO:0000256" key="2">
    <source>
        <dbReference type="ARBA" id="ARBA00023002"/>
    </source>
</evidence>
<dbReference type="GO" id="GO:0016628">
    <property type="term" value="F:oxidoreductase activity, acting on the CH-CH group of donors, NAD or NADP as acceptor"/>
    <property type="evidence" value="ECO:0007669"/>
    <property type="project" value="InterPro"/>
</dbReference>
<dbReference type="PANTHER" id="PTHR43491:SF2">
    <property type="entry name" value="UDP-N-ACETYL-D-MANNOSAMINE DEHYDROGENASE"/>
    <property type="match status" value="1"/>
</dbReference>
<dbReference type="InterPro" id="IPR036220">
    <property type="entry name" value="UDP-Glc/GDP-Man_DH_C_sf"/>
</dbReference>
<sequence>MHTKLINREAKLAVIGLGYVGLPIALEFARKMDVIGFDINKDRVELMKNNIDPSKELESSDFEGCTIEFSANLEDLSEATFFVIAVPTPIDGSNKPNLGPLLGASSTVGKVLKKGDYVVFESTVYPGCTEEDCIPVLEKESGLNFETDFSVGYSPERINPGDKVHTLQNVVKVVSGDSAESLEEIAKVYEEVVEAGVHRASTIKVAEAAKIIENTQRDVNISLINELSKIFDKLEINTYEVLEAAGTKWNFLPFQPGLVGGHCIGVDPYYLTYKAKKVGYHAEIINSGRSVNDSMGFYIGKQTVKKMIAQGKNMNEAKVLIMGATFKENVSDIRNSKVIDVVNELKSFSVEVDLIDPFASSDEMMQEYGVALADKTGEEYDAVIVAVNHAEYARLTEDDFKKYLKDGKGVFVDIKGVFKGQIQDLEYWSL</sequence>